<comment type="caution">
    <text evidence="7">The sequence shown here is derived from an EMBL/GenBank/DDBJ whole genome shotgun (WGS) entry which is preliminary data.</text>
</comment>
<dbReference type="SUPFAM" id="SSF53597">
    <property type="entry name" value="Dihydrofolate reductase-like"/>
    <property type="match status" value="1"/>
</dbReference>
<dbReference type="GO" id="GO:0006730">
    <property type="term" value="P:one-carbon metabolic process"/>
    <property type="evidence" value="ECO:0007669"/>
    <property type="project" value="UniProtKB-KW"/>
</dbReference>
<dbReference type="InterPro" id="IPR001796">
    <property type="entry name" value="DHFR_dom"/>
</dbReference>
<name>A0AAN7TW82_9MYCE</name>
<dbReference type="InterPro" id="IPR012259">
    <property type="entry name" value="DHFR"/>
</dbReference>
<dbReference type="GO" id="GO:0046655">
    <property type="term" value="P:folic acid metabolic process"/>
    <property type="evidence" value="ECO:0007669"/>
    <property type="project" value="TreeGrafter"/>
</dbReference>
<feature type="domain" description="DHFR" evidence="6">
    <location>
        <begin position="2"/>
        <end position="190"/>
    </location>
</feature>
<gene>
    <name evidence="7" type="ORF">RB653_000155</name>
</gene>
<dbReference type="GO" id="GO:0050661">
    <property type="term" value="F:NADP binding"/>
    <property type="evidence" value="ECO:0007669"/>
    <property type="project" value="InterPro"/>
</dbReference>
<dbReference type="Gene3D" id="3.40.430.10">
    <property type="entry name" value="Dihydrofolate Reductase, subunit A"/>
    <property type="match status" value="1"/>
</dbReference>
<keyword evidence="3" id="KW-0554">One-carbon metabolism</keyword>
<dbReference type="GO" id="GO:0046452">
    <property type="term" value="P:dihydrofolate metabolic process"/>
    <property type="evidence" value="ECO:0007669"/>
    <property type="project" value="TreeGrafter"/>
</dbReference>
<evidence type="ECO:0000256" key="5">
    <source>
        <dbReference type="ARBA" id="ARBA00023002"/>
    </source>
</evidence>
<proteinExistence type="predicted"/>
<dbReference type="InterPro" id="IPR024072">
    <property type="entry name" value="DHFR-like_dom_sf"/>
</dbReference>
<evidence type="ECO:0000313" key="7">
    <source>
        <dbReference type="EMBL" id="KAK5580142.1"/>
    </source>
</evidence>
<dbReference type="PANTHER" id="PTHR48069">
    <property type="entry name" value="DIHYDROFOLATE REDUCTASE"/>
    <property type="match status" value="1"/>
</dbReference>
<dbReference type="PANTHER" id="PTHR48069:SF3">
    <property type="entry name" value="DIHYDROFOLATE REDUCTASE"/>
    <property type="match status" value="1"/>
</dbReference>
<dbReference type="FunFam" id="3.40.430.10:FF:000030">
    <property type="entry name" value="Dihydrofolate reductase"/>
    <property type="match status" value="1"/>
</dbReference>
<dbReference type="AlphaFoldDB" id="A0AAN7TW82"/>
<accession>A0AAN7TW82</accession>
<keyword evidence="4" id="KW-0521">NADP</keyword>
<evidence type="ECO:0000313" key="8">
    <source>
        <dbReference type="Proteomes" id="UP001344447"/>
    </source>
</evidence>
<dbReference type="PROSITE" id="PS51330">
    <property type="entry name" value="DHFR_2"/>
    <property type="match status" value="1"/>
</dbReference>
<dbReference type="GO" id="GO:0004146">
    <property type="term" value="F:dihydrofolate reductase activity"/>
    <property type="evidence" value="ECO:0007669"/>
    <property type="project" value="UniProtKB-EC"/>
</dbReference>
<protein>
    <recommendedName>
        <fullName evidence="2">dihydrofolate reductase</fullName>
        <ecNumber evidence="2">1.5.1.3</ecNumber>
    </recommendedName>
</protein>
<sequence>MKVSIIVAVSKNHVIGTKAGDLPWELPRDLKHFRETTHGFPCIIGRISLEGFGDLLPNRFNIIVSSKKEFFNAKDKTRINLPEYEKGITEKGAQYVIVKSVKEAVDYAKDVLKTDLVYICGGKGIYEDSQQYSHELIVTDVDTHIEENDVVIYNPFPSIDERNKWKVVNQIHHPKDHQNNLDFSITYYVKNDEILVGYEIDQTKK</sequence>
<evidence type="ECO:0000256" key="2">
    <source>
        <dbReference type="ARBA" id="ARBA00012856"/>
    </source>
</evidence>
<dbReference type="CDD" id="cd00209">
    <property type="entry name" value="DHFR"/>
    <property type="match status" value="1"/>
</dbReference>
<organism evidence="7 8">
    <name type="scientific">Dictyostelium firmibasis</name>
    <dbReference type="NCBI Taxonomy" id="79012"/>
    <lineage>
        <taxon>Eukaryota</taxon>
        <taxon>Amoebozoa</taxon>
        <taxon>Evosea</taxon>
        <taxon>Eumycetozoa</taxon>
        <taxon>Dictyostelia</taxon>
        <taxon>Dictyosteliales</taxon>
        <taxon>Dictyosteliaceae</taxon>
        <taxon>Dictyostelium</taxon>
    </lineage>
</organism>
<dbReference type="GO" id="GO:0046654">
    <property type="term" value="P:tetrahydrofolate biosynthetic process"/>
    <property type="evidence" value="ECO:0007669"/>
    <property type="project" value="InterPro"/>
</dbReference>
<comment type="pathway">
    <text evidence="1">Cofactor biosynthesis; tetrahydrofolate biosynthesis; 5,6,7,8-tetrahydrofolate from 7,8-dihydrofolate: step 1/1.</text>
</comment>
<dbReference type="PRINTS" id="PR00070">
    <property type="entry name" value="DHFR"/>
</dbReference>
<reference evidence="7 8" key="1">
    <citation type="submission" date="2023-11" db="EMBL/GenBank/DDBJ databases">
        <title>Dfirmibasis_genome.</title>
        <authorList>
            <person name="Edelbroek B."/>
            <person name="Kjellin J."/>
            <person name="Jerlstrom-Hultqvist J."/>
            <person name="Soderbom F."/>
        </authorList>
    </citation>
    <scope>NUCLEOTIDE SEQUENCE [LARGE SCALE GENOMIC DNA]</scope>
    <source>
        <strain evidence="7 8">TNS-C-14</strain>
    </source>
</reference>
<evidence type="ECO:0000256" key="1">
    <source>
        <dbReference type="ARBA" id="ARBA00004903"/>
    </source>
</evidence>
<evidence type="ECO:0000256" key="3">
    <source>
        <dbReference type="ARBA" id="ARBA00022563"/>
    </source>
</evidence>
<dbReference type="Pfam" id="PF00186">
    <property type="entry name" value="DHFR_1"/>
    <property type="match status" value="1"/>
</dbReference>
<dbReference type="EC" id="1.5.1.3" evidence="2"/>
<keyword evidence="5" id="KW-0560">Oxidoreductase</keyword>
<dbReference type="GO" id="GO:0005739">
    <property type="term" value="C:mitochondrion"/>
    <property type="evidence" value="ECO:0007669"/>
    <property type="project" value="TreeGrafter"/>
</dbReference>
<dbReference type="Proteomes" id="UP001344447">
    <property type="component" value="Unassembled WGS sequence"/>
</dbReference>
<evidence type="ECO:0000256" key="4">
    <source>
        <dbReference type="ARBA" id="ARBA00022857"/>
    </source>
</evidence>
<evidence type="ECO:0000259" key="6">
    <source>
        <dbReference type="PROSITE" id="PS51330"/>
    </source>
</evidence>
<dbReference type="EMBL" id="JAVFKY010000002">
    <property type="protein sequence ID" value="KAK5580142.1"/>
    <property type="molecule type" value="Genomic_DNA"/>
</dbReference>
<keyword evidence="8" id="KW-1185">Reference proteome</keyword>